<feature type="compositionally biased region" description="Polar residues" evidence="1">
    <location>
        <begin position="131"/>
        <end position="143"/>
    </location>
</feature>
<protein>
    <submittedName>
        <fullName evidence="2">Uncharacterized protein</fullName>
    </submittedName>
</protein>
<evidence type="ECO:0000313" key="3">
    <source>
        <dbReference type="Proteomes" id="UP001066276"/>
    </source>
</evidence>
<dbReference type="AlphaFoldDB" id="A0AAV7SNW6"/>
<accession>A0AAV7SNW6</accession>
<evidence type="ECO:0000313" key="2">
    <source>
        <dbReference type="EMBL" id="KAJ1165753.1"/>
    </source>
</evidence>
<gene>
    <name evidence="2" type="ORF">NDU88_006170</name>
</gene>
<feature type="compositionally biased region" description="Basic residues" evidence="1">
    <location>
        <begin position="79"/>
        <end position="90"/>
    </location>
</feature>
<feature type="compositionally biased region" description="Basic residues" evidence="1">
    <location>
        <begin position="39"/>
        <end position="50"/>
    </location>
</feature>
<dbReference type="Proteomes" id="UP001066276">
    <property type="component" value="Chromosome 4_2"/>
</dbReference>
<name>A0AAV7SNW6_PLEWA</name>
<organism evidence="2 3">
    <name type="scientific">Pleurodeles waltl</name>
    <name type="common">Iberian ribbed newt</name>
    <dbReference type="NCBI Taxonomy" id="8319"/>
    <lineage>
        <taxon>Eukaryota</taxon>
        <taxon>Metazoa</taxon>
        <taxon>Chordata</taxon>
        <taxon>Craniata</taxon>
        <taxon>Vertebrata</taxon>
        <taxon>Euteleostomi</taxon>
        <taxon>Amphibia</taxon>
        <taxon>Batrachia</taxon>
        <taxon>Caudata</taxon>
        <taxon>Salamandroidea</taxon>
        <taxon>Salamandridae</taxon>
        <taxon>Pleurodelinae</taxon>
        <taxon>Pleurodeles</taxon>
    </lineage>
</organism>
<sequence length="186" mass="20748">MNLLRVRKDRHQRIRNGTMQLRGGPRFLTRRDPGQLRPSRQRARGSHRRTSPSLCGIGGNLGSTTVRDASPARLEQSRHRALSAHHRTAPSHRETTRRGATRPLNVSSAARSHPQRAGNHYSNARSRRSGHTPSVPASTNNNARSRKTRQIYSAGPAGDRAQARRDPAARALTFPVSRQRKEEVIS</sequence>
<dbReference type="EMBL" id="JANPWB010000008">
    <property type="protein sequence ID" value="KAJ1165753.1"/>
    <property type="molecule type" value="Genomic_DNA"/>
</dbReference>
<evidence type="ECO:0000256" key="1">
    <source>
        <dbReference type="SAM" id="MobiDB-lite"/>
    </source>
</evidence>
<proteinExistence type="predicted"/>
<keyword evidence="3" id="KW-1185">Reference proteome</keyword>
<feature type="region of interest" description="Disordered" evidence="1">
    <location>
        <begin position="16"/>
        <end position="186"/>
    </location>
</feature>
<reference evidence="2" key="1">
    <citation type="journal article" date="2022" name="bioRxiv">
        <title>Sequencing and chromosome-scale assembly of the giantPleurodeles waltlgenome.</title>
        <authorList>
            <person name="Brown T."/>
            <person name="Elewa A."/>
            <person name="Iarovenko S."/>
            <person name="Subramanian E."/>
            <person name="Araus A.J."/>
            <person name="Petzold A."/>
            <person name="Susuki M."/>
            <person name="Suzuki K.-i.T."/>
            <person name="Hayashi T."/>
            <person name="Toyoda A."/>
            <person name="Oliveira C."/>
            <person name="Osipova E."/>
            <person name="Leigh N.D."/>
            <person name="Simon A."/>
            <person name="Yun M.H."/>
        </authorList>
    </citation>
    <scope>NUCLEOTIDE SEQUENCE</scope>
    <source>
        <strain evidence="2">20211129_DDA</strain>
        <tissue evidence="2">Liver</tissue>
    </source>
</reference>
<comment type="caution">
    <text evidence="2">The sequence shown here is derived from an EMBL/GenBank/DDBJ whole genome shotgun (WGS) entry which is preliminary data.</text>
</comment>